<keyword evidence="3" id="KW-1185">Reference proteome</keyword>
<feature type="domain" description="DUF5704" evidence="1">
    <location>
        <begin position="296"/>
        <end position="482"/>
    </location>
</feature>
<reference evidence="2 3" key="1">
    <citation type="submission" date="2021-07" db="EMBL/GenBank/DDBJ databases">
        <title>Paenibacillus radiodurans sp. nov., isolated from the southeastern edge of Tengger Desert.</title>
        <authorList>
            <person name="Zhang G."/>
        </authorList>
    </citation>
    <scope>NUCLEOTIDE SEQUENCE [LARGE SCALE GENOMIC DNA]</scope>
    <source>
        <strain evidence="2 3">DT7-4</strain>
    </source>
</reference>
<protein>
    <submittedName>
        <fullName evidence="2">Bacterial surface protein</fullName>
    </submittedName>
</protein>
<name>A0ABS7D7T5_9BACL</name>
<gene>
    <name evidence="2" type="ORF">K0T92_10740</name>
</gene>
<accession>A0ABS7D7T5</accession>
<dbReference type="EMBL" id="JAHZIJ010000006">
    <property type="protein sequence ID" value="MBW7475223.1"/>
    <property type="molecule type" value="Genomic_DNA"/>
</dbReference>
<sequence length="1070" mass="118006">MRVVTGDRTDPTQVSGPYHTMKGIVEAETWAHPEDLRQYFDVAVTFQGKDYPVNMILKTDTGTVIPNPASFPSLVGTYKAGTAVTKSFPATVVHAGKTYTIQKSWLATVLNPANIISEQPAAADNRQRNFKVPVGGMNMVAQYKAANPVTAKFYATDGTPLQDPVDLGEKETGAAVSYSFPTTLSKDGVTYTITQSYFLYNSAPTTKKFIQNEGSAGLITRNLNTPEGGATIVGIYKNSLCETDPSNPACSSPQGSGDCVWTIQPPSEAAAPVSAFMNPNARGAILGDDPTNGRHFETPMGIPSSEYLYANTWGLKYLYQHTFGQMKGEVTYTCKVDLTYVLKWKIPVPPVPGPGGTMIPQLPIEMTDTENKTYEFTLIPRDYSYWQINNLEVYGLQQATMTNYALPGGAVTLQPSGYTPPAVDMSNSTEVTDHVEPQDTGTITFVPPIVDGGNMRPPLPDHTAELKAIAESQTKEPKVQNDALTFSFEGQSTLVMDDTVVEKNAPAPGIIPAPTAIGDYRSTGATTLYRDRLQIPPPLPNRADTPSEGTIYYELLPEEVGGSGDVNYPITGINEVTVHTPVVNYSTLPDDNRPFDQRMQPDMTRTVLILDRPFTIHMPESGQHVNLPGYGNRDYKAYTKQKRIRFPFGVFHAGSNTYYHGGTWITIPVGTPSMTFKMPTWVDEGNYQIRTEEWAINSIGSEPCEPNRNSQLANYCAVQTFDVGVVGRLFNFRVWDIGDLRFEEVFRTDKGAKAHKPVAYYSGGRDENGEPTALEGQHTWLLPIRPGSHPTQRATVPHNGYPFLFDFKTMGNLWDKGEGIRIDPTFWFVPRSGGTASQVDLYYDASGAGNKMIAVGSAADKKTFTRYYRLADPFRNLSETELQQAAAYEYQHILSASERSAIGWSAFYTQYGKRQTKIGVGYDLEVLPYKSRTLIGPTVIPAGVDATAALRSVQHWYGEYNLPIAPYILPKGTNIVTLANKYGGKLDGHEKEFLTKGYIIVHFAIYTVKNNDQQTEVLGYKAPIANMWAIEGQIAADQNYRGQTFNFKAGDIILFESDFSVRNDFQGQGR</sequence>
<proteinExistence type="predicted"/>
<evidence type="ECO:0000313" key="2">
    <source>
        <dbReference type="EMBL" id="MBW7475223.1"/>
    </source>
</evidence>
<evidence type="ECO:0000313" key="3">
    <source>
        <dbReference type="Proteomes" id="UP000812277"/>
    </source>
</evidence>
<dbReference type="Proteomes" id="UP000812277">
    <property type="component" value="Unassembled WGS sequence"/>
</dbReference>
<organism evidence="2 3">
    <name type="scientific">Paenibacillus oenotherae</name>
    <dbReference type="NCBI Taxonomy" id="1435645"/>
    <lineage>
        <taxon>Bacteria</taxon>
        <taxon>Bacillati</taxon>
        <taxon>Bacillota</taxon>
        <taxon>Bacilli</taxon>
        <taxon>Bacillales</taxon>
        <taxon>Paenibacillaceae</taxon>
        <taxon>Paenibacillus</taxon>
    </lineage>
</organism>
<dbReference type="RefSeq" id="WP_219872474.1">
    <property type="nucleotide sequence ID" value="NZ_JAHZIJ010000006.1"/>
</dbReference>
<comment type="caution">
    <text evidence="2">The sequence shown here is derived from an EMBL/GenBank/DDBJ whole genome shotgun (WGS) entry which is preliminary data.</text>
</comment>
<dbReference type="Pfam" id="PF18964">
    <property type="entry name" value="DUF5704"/>
    <property type="match status" value="1"/>
</dbReference>
<evidence type="ECO:0000259" key="1">
    <source>
        <dbReference type="Pfam" id="PF18964"/>
    </source>
</evidence>
<dbReference type="InterPro" id="IPR043759">
    <property type="entry name" value="DUF5704"/>
</dbReference>